<dbReference type="PROSITE" id="PS50089">
    <property type="entry name" value="ZF_RING_2"/>
    <property type="match status" value="1"/>
</dbReference>
<dbReference type="AlphaFoldDB" id="A0A834TTX6"/>
<dbReference type="InterPro" id="IPR013083">
    <property type="entry name" value="Znf_RING/FYVE/PHD"/>
</dbReference>
<dbReference type="GO" id="GO:0061630">
    <property type="term" value="F:ubiquitin protein ligase activity"/>
    <property type="evidence" value="ECO:0007669"/>
    <property type="project" value="UniProtKB-EC"/>
</dbReference>
<keyword evidence="12" id="KW-1133">Transmembrane helix</keyword>
<evidence type="ECO:0000256" key="11">
    <source>
        <dbReference type="ARBA" id="ARBA00022833"/>
    </source>
</evidence>
<dbReference type="InterPro" id="IPR001841">
    <property type="entry name" value="Znf_RING"/>
</dbReference>
<evidence type="ECO:0000256" key="9">
    <source>
        <dbReference type="ARBA" id="ARBA00022771"/>
    </source>
</evidence>
<feature type="chain" id="PRO_5032944868" description="RING-type E3 ubiquitin transferase" evidence="16">
    <location>
        <begin position="19"/>
        <end position="389"/>
    </location>
</feature>
<evidence type="ECO:0000256" key="8">
    <source>
        <dbReference type="ARBA" id="ARBA00022729"/>
    </source>
</evidence>
<dbReference type="Pfam" id="PF13947">
    <property type="entry name" value="GUB_WAK_bind"/>
    <property type="match status" value="1"/>
</dbReference>
<organism evidence="18 19">
    <name type="scientific">Senna tora</name>
    <dbReference type="NCBI Taxonomy" id="362788"/>
    <lineage>
        <taxon>Eukaryota</taxon>
        <taxon>Viridiplantae</taxon>
        <taxon>Streptophyta</taxon>
        <taxon>Embryophyta</taxon>
        <taxon>Tracheophyta</taxon>
        <taxon>Spermatophyta</taxon>
        <taxon>Magnoliopsida</taxon>
        <taxon>eudicotyledons</taxon>
        <taxon>Gunneridae</taxon>
        <taxon>Pentapetalae</taxon>
        <taxon>rosids</taxon>
        <taxon>fabids</taxon>
        <taxon>Fabales</taxon>
        <taxon>Fabaceae</taxon>
        <taxon>Caesalpinioideae</taxon>
        <taxon>Cassia clade</taxon>
        <taxon>Senna</taxon>
    </lineage>
</organism>
<dbReference type="Gene3D" id="3.30.40.10">
    <property type="entry name" value="Zinc/RING finger domain, C3HC4 (zinc finger)"/>
    <property type="match status" value="1"/>
</dbReference>
<keyword evidence="5" id="KW-0808">Transferase</keyword>
<evidence type="ECO:0000256" key="13">
    <source>
        <dbReference type="ARBA" id="ARBA00023136"/>
    </source>
</evidence>
<name>A0A834TTX6_9FABA</name>
<keyword evidence="13" id="KW-0472">Membrane</keyword>
<keyword evidence="19" id="KW-1185">Reference proteome</keyword>
<accession>A0A834TTX6</accession>
<gene>
    <name evidence="18" type="ORF">G2W53_019301</name>
</gene>
<dbReference type="SUPFAM" id="SSF57850">
    <property type="entry name" value="RING/U-box"/>
    <property type="match status" value="1"/>
</dbReference>
<keyword evidence="9 15" id="KW-0863">Zinc-finger</keyword>
<evidence type="ECO:0000256" key="14">
    <source>
        <dbReference type="ARBA" id="ARBA00024209"/>
    </source>
</evidence>
<comment type="catalytic activity">
    <reaction evidence="1">
        <text>S-ubiquitinyl-[E2 ubiquitin-conjugating enzyme]-L-cysteine + [acceptor protein]-L-lysine = [E2 ubiquitin-conjugating enzyme]-L-cysteine + N(6)-ubiquitinyl-[acceptor protein]-L-lysine.</text>
        <dbReference type="EC" id="2.3.2.27"/>
    </reaction>
</comment>
<protein>
    <recommendedName>
        <fullName evidence="4">RING-type E3 ubiquitin transferase</fullName>
        <ecNumber evidence="4">2.3.2.27</ecNumber>
    </recommendedName>
</protein>
<dbReference type="PANTHER" id="PTHR46279:SF31">
    <property type="entry name" value="RING-H2 FINGER PROTEIN ATL20-LIKE ISOFORM X1"/>
    <property type="match status" value="1"/>
</dbReference>
<dbReference type="PANTHER" id="PTHR46279">
    <property type="entry name" value="RING/U-BOX SUPERFAMILY PROTEIN"/>
    <property type="match status" value="1"/>
</dbReference>
<comment type="similarity">
    <text evidence="14">Belongs to the RING-type zinc finger family. ATL subfamily.</text>
</comment>
<comment type="caution">
    <text evidence="18">The sequence shown here is derived from an EMBL/GenBank/DDBJ whole genome shotgun (WGS) entry which is preliminary data.</text>
</comment>
<keyword evidence="6" id="KW-0812">Transmembrane</keyword>
<proteinExistence type="inferred from homology"/>
<dbReference type="Proteomes" id="UP000634136">
    <property type="component" value="Unassembled WGS sequence"/>
</dbReference>
<dbReference type="CDD" id="cd16461">
    <property type="entry name" value="RING-H2_EL5-like"/>
    <property type="match status" value="1"/>
</dbReference>
<dbReference type="OrthoDB" id="21204at2759"/>
<evidence type="ECO:0000313" key="19">
    <source>
        <dbReference type="Proteomes" id="UP000634136"/>
    </source>
</evidence>
<sequence length="389" mass="43125">MPTFLFSIFLLLLPQTQSCKTTYCGNPEVGPPIQHPFYLRGTNETNCGLSGFELFCNEKSQTMLTLPKGGDLLVKAISLEQRKLWVNDPQDCLLARFVHDLDFQDSLFQWTSIYLDPQILNFLNCSTNNLTDSFPLITHKIPCLSATAAADGNNHSVVAVLTQPYKEAPTDPSCLFISTTLVPVSLNRSKPDDEFWSNFYSDLELEWDNPPDCGDCDPLCESFKGWDACVNLNNNLPINPGRSAPRNVKLGELLARLGVAAGMVLFVVVGCTQFMRVKVGPNAFGRAGSRGEERDGNTELTNMGVNVIDVRMGAREGLDGKTIEEFYPKMQVSESGGLPKVGDNVCSICLCEYEPMDTLRTIPLCDHYFHAHCIDGWLKMNATCPLCRN</sequence>
<evidence type="ECO:0000256" key="7">
    <source>
        <dbReference type="ARBA" id="ARBA00022723"/>
    </source>
</evidence>
<feature type="signal peptide" evidence="16">
    <location>
        <begin position="1"/>
        <end position="18"/>
    </location>
</feature>
<evidence type="ECO:0000256" key="12">
    <source>
        <dbReference type="ARBA" id="ARBA00022989"/>
    </source>
</evidence>
<evidence type="ECO:0000256" key="15">
    <source>
        <dbReference type="PROSITE-ProRule" id="PRU00175"/>
    </source>
</evidence>
<evidence type="ECO:0000256" key="2">
    <source>
        <dbReference type="ARBA" id="ARBA00004167"/>
    </source>
</evidence>
<dbReference type="GO" id="GO:0008270">
    <property type="term" value="F:zinc ion binding"/>
    <property type="evidence" value="ECO:0007669"/>
    <property type="project" value="UniProtKB-KW"/>
</dbReference>
<evidence type="ECO:0000256" key="10">
    <source>
        <dbReference type="ARBA" id="ARBA00022786"/>
    </source>
</evidence>
<evidence type="ECO:0000259" key="17">
    <source>
        <dbReference type="PROSITE" id="PS50089"/>
    </source>
</evidence>
<feature type="domain" description="RING-type" evidence="17">
    <location>
        <begin position="346"/>
        <end position="388"/>
    </location>
</feature>
<dbReference type="SMART" id="SM00184">
    <property type="entry name" value="RING"/>
    <property type="match status" value="1"/>
</dbReference>
<dbReference type="GO" id="GO:0030247">
    <property type="term" value="F:polysaccharide binding"/>
    <property type="evidence" value="ECO:0007669"/>
    <property type="project" value="InterPro"/>
</dbReference>
<keyword evidence="10" id="KW-0833">Ubl conjugation pathway</keyword>
<comment type="subcellular location">
    <subcellularLocation>
        <location evidence="2">Membrane</location>
        <topology evidence="2">Single-pass membrane protein</topology>
    </subcellularLocation>
</comment>
<comment type="pathway">
    <text evidence="3">Protein modification; protein ubiquitination.</text>
</comment>
<evidence type="ECO:0000256" key="16">
    <source>
        <dbReference type="SAM" id="SignalP"/>
    </source>
</evidence>
<evidence type="ECO:0000256" key="1">
    <source>
        <dbReference type="ARBA" id="ARBA00000900"/>
    </source>
</evidence>
<dbReference type="InterPro" id="IPR025287">
    <property type="entry name" value="WAK_GUB"/>
</dbReference>
<evidence type="ECO:0000256" key="6">
    <source>
        <dbReference type="ARBA" id="ARBA00022692"/>
    </source>
</evidence>
<evidence type="ECO:0000256" key="5">
    <source>
        <dbReference type="ARBA" id="ARBA00022679"/>
    </source>
</evidence>
<evidence type="ECO:0000313" key="18">
    <source>
        <dbReference type="EMBL" id="KAF7828137.1"/>
    </source>
</evidence>
<reference evidence="18" key="1">
    <citation type="submission" date="2020-09" db="EMBL/GenBank/DDBJ databases">
        <title>Genome-Enabled Discovery of Anthraquinone Biosynthesis in Senna tora.</title>
        <authorList>
            <person name="Kang S.-H."/>
            <person name="Pandey R.P."/>
            <person name="Lee C.-M."/>
            <person name="Sim J.-S."/>
            <person name="Jeong J.-T."/>
            <person name="Choi B.-S."/>
            <person name="Jung M."/>
            <person name="Ginzburg D."/>
            <person name="Zhao K."/>
            <person name="Won S.Y."/>
            <person name="Oh T.-J."/>
            <person name="Yu Y."/>
            <person name="Kim N.-H."/>
            <person name="Lee O.R."/>
            <person name="Lee T.-H."/>
            <person name="Bashyal P."/>
            <person name="Kim T.-S."/>
            <person name="Lee W.-H."/>
            <person name="Kawkins C."/>
            <person name="Kim C.-K."/>
            <person name="Kim J.S."/>
            <person name="Ahn B.O."/>
            <person name="Rhee S.Y."/>
            <person name="Sohng J.K."/>
        </authorList>
    </citation>
    <scope>NUCLEOTIDE SEQUENCE</scope>
    <source>
        <tissue evidence="18">Leaf</tissue>
    </source>
</reference>
<keyword evidence="11" id="KW-0862">Zinc</keyword>
<dbReference type="GO" id="GO:0016020">
    <property type="term" value="C:membrane"/>
    <property type="evidence" value="ECO:0007669"/>
    <property type="project" value="UniProtKB-SubCell"/>
</dbReference>
<dbReference type="EC" id="2.3.2.27" evidence="4"/>
<evidence type="ECO:0000256" key="4">
    <source>
        <dbReference type="ARBA" id="ARBA00012483"/>
    </source>
</evidence>
<keyword evidence="8 16" id="KW-0732">Signal</keyword>
<keyword evidence="7" id="KW-0479">Metal-binding</keyword>
<evidence type="ECO:0000256" key="3">
    <source>
        <dbReference type="ARBA" id="ARBA00004906"/>
    </source>
</evidence>
<dbReference type="Pfam" id="PF13639">
    <property type="entry name" value="zf-RING_2"/>
    <property type="match status" value="1"/>
</dbReference>
<dbReference type="EMBL" id="JAAIUW010000006">
    <property type="protein sequence ID" value="KAF7828137.1"/>
    <property type="molecule type" value="Genomic_DNA"/>
</dbReference>
<dbReference type="InterPro" id="IPR046948">
    <property type="entry name" value="ATL20-22-like"/>
</dbReference>